<comment type="caution">
    <text evidence="1">The sequence shown here is derived from an EMBL/GenBank/DDBJ whole genome shotgun (WGS) entry which is preliminary data.</text>
</comment>
<keyword evidence="2" id="KW-1185">Reference proteome</keyword>
<dbReference type="AlphaFoldDB" id="A0A3P3G1R6"/>
<dbReference type="Proteomes" id="UP000273786">
    <property type="component" value="Unassembled WGS sequence"/>
</dbReference>
<evidence type="ECO:0000313" key="1">
    <source>
        <dbReference type="EMBL" id="RRI04472.1"/>
    </source>
</evidence>
<dbReference type="RefSeq" id="WP_124997082.1">
    <property type="nucleotide sequence ID" value="NZ_RQXT01000007.1"/>
</dbReference>
<accession>A0A3P3G1R6</accession>
<protein>
    <submittedName>
        <fullName evidence="1">Uncharacterized protein</fullName>
    </submittedName>
</protein>
<sequence>MNEQKKAALISRMGPLEKYNGGVTPIVMPLVTLEQYFDGAEGEAGLLCNSHVAPNNDAILATFKSIRDRPEVQDIRIAITQCDTGKWPFSYKIVVVTRASEAEVLGWLPPGFEPDETWEGDVDHLPAEKIEIPPGFRKLWLWYD</sequence>
<proteinExistence type="predicted"/>
<reference evidence="1 2" key="1">
    <citation type="submission" date="2018-11" db="EMBL/GenBank/DDBJ databases">
        <title>the genome of Mesorhizobium tamadayense DSM 28320.</title>
        <authorList>
            <person name="Gao J."/>
        </authorList>
    </citation>
    <scope>NUCLEOTIDE SEQUENCE [LARGE SCALE GENOMIC DNA]</scope>
    <source>
        <strain evidence="1 2">DSM 28320</strain>
    </source>
</reference>
<dbReference type="EMBL" id="RQXT01000007">
    <property type="protein sequence ID" value="RRI04472.1"/>
    <property type="molecule type" value="Genomic_DNA"/>
</dbReference>
<organism evidence="1 2">
    <name type="scientific">Mesorhizobium tamadayense</name>
    <dbReference type="NCBI Taxonomy" id="425306"/>
    <lineage>
        <taxon>Bacteria</taxon>
        <taxon>Pseudomonadati</taxon>
        <taxon>Pseudomonadota</taxon>
        <taxon>Alphaproteobacteria</taxon>
        <taxon>Hyphomicrobiales</taxon>
        <taxon>Phyllobacteriaceae</taxon>
        <taxon>Mesorhizobium</taxon>
    </lineage>
</organism>
<name>A0A3P3G1R6_9HYPH</name>
<dbReference type="OrthoDB" id="8073721at2"/>
<evidence type="ECO:0000313" key="2">
    <source>
        <dbReference type="Proteomes" id="UP000273786"/>
    </source>
</evidence>
<gene>
    <name evidence="1" type="ORF">EH240_08375</name>
</gene>